<dbReference type="EMBL" id="JARQWQ010000053">
    <property type="protein sequence ID" value="KAK2556929.1"/>
    <property type="molecule type" value="Genomic_DNA"/>
</dbReference>
<protein>
    <submittedName>
        <fullName evidence="1">Uncharacterized protein</fullName>
    </submittedName>
</protein>
<keyword evidence="2" id="KW-1185">Reference proteome</keyword>
<dbReference type="AlphaFoldDB" id="A0AAD9Q972"/>
<reference evidence="1" key="2">
    <citation type="journal article" date="2023" name="Science">
        <title>Genomic signatures of disease resistance in endangered staghorn corals.</title>
        <authorList>
            <person name="Vollmer S.V."/>
            <person name="Selwyn J.D."/>
            <person name="Despard B.A."/>
            <person name="Roesel C.L."/>
        </authorList>
    </citation>
    <scope>NUCLEOTIDE SEQUENCE</scope>
    <source>
        <strain evidence="1">K2</strain>
    </source>
</reference>
<gene>
    <name evidence="1" type="ORF">P5673_021148</name>
</gene>
<name>A0AAD9Q972_ACRCE</name>
<accession>A0AAD9Q972</accession>
<evidence type="ECO:0000313" key="2">
    <source>
        <dbReference type="Proteomes" id="UP001249851"/>
    </source>
</evidence>
<organism evidence="1 2">
    <name type="scientific">Acropora cervicornis</name>
    <name type="common">Staghorn coral</name>
    <dbReference type="NCBI Taxonomy" id="6130"/>
    <lineage>
        <taxon>Eukaryota</taxon>
        <taxon>Metazoa</taxon>
        <taxon>Cnidaria</taxon>
        <taxon>Anthozoa</taxon>
        <taxon>Hexacorallia</taxon>
        <taxon>Scleractinia</taxon>
        <taxon>Astrocoeniina</taxon>
        <taxon>Acroporidae</taxon>
        <taxon>Acropora</taxon>
    </lineage>
</organism>
<comment type="caution">
    <text evidence="1">The sequence shown here is derived from an EMBL/GenBank/DDBJ whole genome shotgun (WGS) entry which is preliminary data.</text>
</comment>
<evidence type="ECO:0000313" key="1">
    <source>
        <dbReference type="EMBL" id="KAK2556929.1"/>
    </source>
</evidence>
<sequence>MLSSGPLLGKESIWSDLTPICFEKLGRLDQEEVQVIISLWRKICSTAGRRLCPYARIIALWCDKDGVVRPGMLQPGIIRYFIVHSLEIDGSQKSHAFAVVSWLKSAEENFGFGNPLSVWCANDFEHAGLAVFLPVQRIHCKFLSADKVSSGQTYLRPYKGQVGNEEKGFQ</sequence>
<dbReference type="Proteomes" id="UP001249851">
    <property type="component" value="Unassembled WGS sequence"/>
</dbReference>
<proteinExistence type="predicted"/>
<reference evidence="1" key="1">
    <citation type="journal article" date="2023" name="G3 (Bethesda)">
        <title>Whole genome assembly and annotation of the endangered Caribbean coral Acropora cervicornis.</title>
        <authorList>
            <person name="Selwyn J.D."/>
            <person name="Vollmer S.V."/>
        </authorList>
    </citation>
    <scope>NUCLEOTIDE SEQUENCE</scope>
    <source>
        <strain evidence="1">K2</strain>
    </source>
</reference>